<evidence type="ECO:0000256" key="2">
    <source>
        <dbReference type="ARBA" id="ARBA00007805"/>
    </source>
</evidence>
<dbReference type="InterPro" id="IPR006132">
    <property type="entry name" value="Asp/Orn_carbamoyltranf_P-bd"/>
</dbReference>
<comment type="caution">
    <text evidence="7">Lacks conserved residue(s) required for the propagation of feature annotation.</text>
</comment>
<feature type="binding site" evidence="7">
    <location>
        <position position="109"/>
    </location>
    <ligand>
        <name>carbamoyl phosphate</name>
        <dbReference type="ChEBI" id="CHEBI:58228"/>
    </ligand>
</feature>
<dbReference type="InterPro" id="IPR006130">
    <property type="entry name" value="Asp/Orn_carbamoylTrfase"/>
</dbReference>
<evidence type="ECO:0000256" key="4">
    <source>
        <dbReference type="ARBA" id="ARBA00016634"/>
    </source>
</evidence>
<feature type="domain" description="Aspartate/ornithine carbamoyltransferase carbamoyl-P binding" evidence="9">
    <location>
        <begin position="11"/>
        <end position="149"/>
    </location>
</feature>
<evidence type="ECO:0000259" key="9">
    <source>
        <dbReference type="Pfam" id="PF02729"/>
    </source>
</evidence>
<dbReference type="GO" id="GO:0016597">
    <property type="term" value="F:amino acid binding"/>
    <property type="evidence" value="ECO:0007669"/>
    <property type="project" value="InterPro"/>
</dbReference>
<protein>
    <recommendedName>
        <fullName evidence="4 7">Ornithine carbamoyltransferase</fullName>
        <shortName evidence="7">OTCase</shortName>
        <ecNumber evidence="3 7">2.1.3.3</ecNumber>
    </recommendedName>
</protein>
<evidence type="ECO:0000313" key="10">
    <source>
        <dbReference type="EMBL" id="SDU85222.1"/>
    </source>
</evidence>
<dbReference type="InterPro" id="IPR002292">
    <property type="entry name" value="Orn/put_carbamltrans"/>
</dbReference>
<dbReference type="Pfam" id="PF02729">
    <property type="entry name" value="OTCace_N"/>
    <property type="match status" value="1"/>
</dbReference>
<dbReference type="PRINTS" id="PR00102">
    <property type="entry name" value="OTCASE"/>
</dbReference>
<feature type="binding site" evidence="7">
    <location>
        <begin position="236"/>
        <end position="237"/>
    </location>
    <ligand>
        <name>L-ornithine</name>
        <dbReference type="ChEBI" id="CHEBI:46911"/>
    </ligand>
</feature>
<dbReference type="Gene3D" id="3.40.50.1370">
    <property type="entry name" value="Aspartate/ornithine carbamoyltransferase"/>
    <property type="match status" value="2"/>
</dbReference>
<dbReference type="PANTHER" id="PTHR45753">
    <property type="entry name" value="ORNITHINE CARBAMOYLTRANSFERASE, MITOCHONDRIAL"/>
    <property type="match status" value="1"/>
</dbReference>
<dbReference type="InterPro" id="IPR024904">
    <property type="entry name" value="OTCase_ArgI"/>
</dbReference>
<evidence type="ECO:0000259" key="8">
    <source>
        <dbReference type="Pfam" id="PF00185"/>
    </source>
</evidence>
<keyword evidence="5 7" id="KW-0808">Transferase</keyword>
<comment type="subcellular location">
    <subcellularLocation>
        <location evidence="7">Cytoplasm</location>
    </subcellularLocation>
</comment>
<dbReference type="InterPro" id="IPR036901">
    <property type="entry name" value="Asp/Orn_carbamoylTrfase_sf"/>
</dbReference>
<comment type="similarity">
    <text evidence="2 7">Belongs to the aspartate/ornithine carbamoyltransferase superfamily. OTCase family.</text>
</comment>
<dbReference type="EC" id="2.1.3.3" evidence="3 7"/>
<dbReference type="STRING" id="546874.SAMN04488544_0961"/>
<evidence type="ECO:0000256" key="6">
    <source>
        <dbReference type="ARBA" id="ARBA00048772"/>
    </source>
</evidence>
<dbReference type="Proteomes" id="UP000198825">
    <property type="component" value="Chromosome I"/>
</dbReference>
<name>A0A1H2LWH1_9ACTN</name>
<feature type="domain" description="Aspartate/ornithine carbamoyltransferase Asp/Orn-binding" evidence="8">
    <location>
        <begin position="156"/>
        <end position="311"/>
    </location>
</feature>
<dbReference type="NCBIfam" id="NF001986">
    <property type="entry name" value="PRK00779.1"/>
    <property type="match status" value="1"/>
</dbReference>
<dbReference type="GO" id="GO:0004585">
    <property type="term" value="F:ornithine carbamoyltransferase activity"/>
    <property type="evidence" value="ECO:0007669"/>
    <property type="project" value="UniProtKB-UniRule"/>
</dbReference>
<dbReference type="SUPFAM" id="SSF53671">
    <property type="entry name" value="Aspartate/ornithine carbamoyltransferase"/>
    <property type="match status" value="1"/>
</dbReference>
<keyword evidence="7" id="KW-0963">Cytoplasm</keyword>
<evidence type="ECO:0000256" key="5">
    <source>
        <dbReference type="ARBA" id="ARBA00022679"/>
    </source>
</evidence>
<dbReference type="HAMAP" id="MF_01109">
    <property type="entry name" value="OTCase"/>
    <property type="match status" value="1"/>
</dbReference>
<sequence>MSTPTSLPGMRHLLADDDLTQAEQTEVLDLAERLRTDPYATRPLAGPRSVAVIFDKPTLRTQASFSAGIAELGGFPMMVDGRLAAIGKRETIPDVARVLGRQTAAIVWRTFAQDDLATMAAYAGVPVVNALTDDYHPCQILADLQTLRQHGRPLPGLTFAYVGDGANNMAASYLLGGVTAGMHVRVGAPEGFHPSPALVERAQALAATTGGSVTVTDSPAEAVAGADAVATDTWVSMGQEDDGLDRESAFAAYQVDDALLGHADGDALFLHCLPAYRGKEVSAEVLEGPRSVVWDEAENRRHAQKAVLAFLLERSGLVGPSGLLAVGDEAAPVAGTA</sequence>
<dbReference type="EMBL" id="LT629799">
    <property type="protein sequence ID" value="SDU85222.1"/>
    <property type="molecule type" value="Genomic_DNA"/>
</dbReference>
<dbReference type="GO" id="GO:0019240">
    <property type="term" value="P:citrulline biosynthetic process"/>
    <property type="evidence" value="ECO:0007669"/>
    <property type="project" value="TreeGrafter"/>
</dbReference>
<keyword evidence="11" id="KW-1185">Reference proteome</keyword>
<comment type="catalytic activity">
    <reaction evidence="6 7">
        <text>carbamoyl phosphate + L-ornithine = L-citrulline + phosphate + H(+)</text>
        <dbReference type="Rhea" id="RHEA:19513"/>
        <dbReference type="ChEBI" id="CHEBI:15378"/>
        <dbReference type="ChEBI" id="CHEBI:43474"/>
        <dbReference type="ChEBI" id="CHEBI:46911"/>
        <dbReference type="ChEBI" id="CHEBI:57743"/>
        <dbReference type="ChEBI" id="CHEBI:58228"/>
        <dbReference type="EC" id="2.1.3.3"/>
    </reaction>
</comment>
<dbReference type="GO" id="GO:0042450">
    <property type="term" value="P:L-arginine biosynthetic process via ornithine"/>
    <property type="evidence" value="ECO:0007669"/>
    <property type="project" value="UniProtKB-UniRule"/>
</dbReference>
<comment type="pathway">
    <text evidence="1">Amino-acid biosynthesis; L-arginine biosynthesis; L-arginine from L-ornithine and carbamoyl phosphate: step 1/3.</text>
</comment>
<reference evidence="11" key="1">
    <citation type="submission" date="2016-10" db="EMBL/GenBank/DDBJ databases">
        <authorList>
            <person name="Varghese N."/>
            <person name="Submissions S."/>
        </authorList>
    </citation>
    <scope>NUCLEOTIDE SEQUENCE [LARGE SCALE GENOMIC DNA]</scope>
    <source>
        <strain evidence="11">DSM 21743</strain>
    </source>
</reference>
<evidence type="ECO:0000256" key="1">
    <source>
        <dbReference type="ARBA" id="ARBA00004975"/>
    </source>
</evidence>
<dbReference type="Pfam" id="PF00185">
    <property type="entry name" value="OTCace"/>
    <property type="match status" value="1"/>
</dbReference>
<evidence type="ECO:0000256" key="7">
    <source>
        <dbReference type="HAMAP-Rule" id="MF_01109"/>
    </source>
</evidence>
<dbReference type="AlphaFoldDB" id="A0A1H2LWH1"/>
<dbReference type="GO" id="GO:0005737">
    <property type="term" value="C:cytoplasm"/>
    <property type="evidence" value="ECO:0007669"/>
    <property type="project" value="UniProtKB-SubCell"/>
</dbReference>
<dbReference type="FunFam" id="3.40.50.1370:FF:000008">
    <property type="entry name" value="Ornithine carbamoyltransferase"/>
    <property type="match status" value="1"/>
</dbReference>
<evidence type="ECO:0000313" key="11">
    <source>
        <dbReference type="Proteomes" id="UP000198825"/>
    </source>
</evidence>
<feature type="binding site" evidence="7">
    <location>
        <position position="168"/>
    </location>
    <ligand>
        <name>L-ornithine</name>
        <dbReference type="ChEBI" id="CHEBI:46911"/>
    </ligand>
</feature>
<evidence type="ECO:0000256" key="3">
    <source>
        <dbReference type="ARBA" id="ARBA00013007"/>
    </source>
</evidence>
<gene>
    <name evidence="10" type="ORF">SAMN04488544_0961</name>
</gene>
<organism evidence="10 11">
    <name type="scientific">Microlunatus sagamiharensis</name>
    <dbReference type="NCBI Taxonomy" id="546874"/>
    <lineage>
        <taxon>Bacteria</taxon>
        <taxon>Bacillati</taxon>
        <taxon>Actinomycetota</taxon>
        <taxon>Actinomycetes</taxon>
        <taxon>Propionibacteriales</taxon>
        <taxon>Propionibacteriaceae</taxon>
        <taxon>Microlunatus</taxon>
    </lineage>
</organism>
<feature type="binding site" evidence="7">
    <location>
        <position position="232"/>
    </location>
    <ligand>
        <name>L-ornithine</name>
        <dbReference type="ChEBI" id="CHEBI:46911"/>
    </ligand>
</feature>
<dbReference type="PRINTS" id="PR00100">
    <property type="entry name" value="AOTCASE"/>
</dbReference>
<feature type="binding site" evidence="7">
    <location>
        <position position="300"/>
    </location>
    <ligand>
        <name>carbamoyl phosphate</name>
        <dbReference type="ChEBI" id="CHEBI:58228"/>
    </ligand>
</feature>
<dbReference type="PANTHER" id="PTHR45753:SF3">
    <property type="entry name" value="ORNITHINE TRANSCARBAMYLASE, MITOCHONDRIAL"/>
    <property type="match status" value="1"/>
</dbReference>
<proteinExistence type="inferred from homology"/>
<feature type="binding site" evidence="7">
    <location>
        <begin position="272"/>
        <end position="273"/>
    </location>
    <ligand>
        <name>carbamoyl phosphate</name>
        <dbReference type="ChEBI" id="CHEBI:58228"/>
    </ligand>
</feature>
<feature type="binding site" evidence="7">
    <location>
        <begin position="136"/>
        <end position="139"/>
    </location>
    <ligand>
        <name>carbamoyl phosphate</name>
        <dbReference type="ChEBI" id="CHEBI:58228"/>
    </ligand>
</feature>
<accession>A0A1H2LWH1</accession>
<dbReference type="InterPro" id="IPR006131">
    <property type="entry name" value="Asp_carbamoyltransf_Asp/Orn-bd"/>
</dbReference>
<dbReference type="NCBIfam" id="TIGR00658">
    <property type="entry name" value="orni_carb_tr"/>
    <property type="match status" value="1"/>
</dbReference>